<dbReference type="PANTHER" id="PTHR23028:SF53">
    <property type="entry name" value="ACYL_TRANSF_3 DOMAIN-CONTAINING PROTEIN"/>
    <property type="match status" value="1"/>
</dbReference>
<dbReference type="PANTHER" id="PTHR23028">
    <property type="entry name" value="ACETYLTRANSFERASE"/>
    <property type="match status" value="1"/>
</dbReference>
<dbReference type="Pfam" id="PF19040">
    <property type="entry name" value="SGNH"/>
    <property type="match status" value="1"/>
</dbReference>
<sequence>MRESHKLYFTLPCSADRSTHRYTKYKKEIQLRCVARGNGSANILLIGNSIAYRAYPLIYDVLKGRYSIFRLYSRGSCPPLSNWCPLFTEAMKKVVEHEKPDIVWYMHH</sequence>
<dbReference type="Proteomes" id="UP001176961">
    <property type="component" value="Unassembled WGS sequence"/>
</dbReference>
<feature type="domain" description="SGNH" evidence="1">
    <location>
        <begin position="29"/>
        <end position="103"/>
    </location>
</feature>
<feature type="non-terminal residue" evidence="2">
    <location>
        <position position="108"/>
    </location>
</feature>
<dbReference type="EMBL" id="CATQJL010000001">
    <property type="protein sequence ID" value="CAJ0588749.1"/>
    <property type="molecule type" value="Genomic_DNA"/>
</dbReference>
<name>A0AA36DLH2_CYLNA</name>
<proteinExistence type="predicted"/>
<dbReference type="AlphaFoldDB" id="A0AA36DLH2"/>
<comment type="caution">
    <text evidence="2">The sequence shown here is derived from an EMBL/GenBank/DDBJ whole genome shotgun (WGS) entry which is preliminary data.</text>
</comment>
<protein>
    <recommendedName>
        <fullName evidence="1">SGNH domain-containing protein</fullName>
    </recommendedName>
</protein>
<dbReference type="InterPro" id="IPR043968">
    <property type="entry name" value="SGNH"/>
</dbReference>
<keyword evidence="3" id="KW-1185">Reference proteome</keyword>
<dbReference type="GO" id="GO:0000271">
    <property type="term" value="P:polysaccharide biosynthetic process"/>
    <property type="evidence" value="ECO:0007669"/>
    <property type="project" value="TreeGrafter"/>
</dbReference>
<dbReference type="InterPro" id="IPR050879">
    <property type="entry name" value="Acyltransferase_3"/>
</dbReference>
<accession>A0AA36DLH2</accession>
<dbReference type="GO" id="GO:0016020">
    <property type="term" value="C:membrane"/>
    <property type="evidence" value="ECO:0007669"/>
    <property type="project" value="TreeGrafter"/>
</dbReference>
<evidence type="ECO:0000313" key="2">
    <source>
        <dbReference type="EMBL" id="CAJ0588749.1"/>
    </source>
</evidence>
<gene>
    <name evidence="2" type="ORF">CYNAS_LOCUS732</name>
</gene>
<organism evidence="2 3">
    <name type="scientific">Cylicocyclus nassatus</name>
    <name type="common">Nematode worm</name>
    <dbReference type="NCBI Taxonomy" id="53992"/>
    <lineage>
        <taxon>Eukaryota</taxon>
        <taxon>Metazoa</taxon>
        <taxon>Ecdysozoa</taxon>
        <taxon>Nematoda</taxon>
        <taxon>Chromadorea</taxon>
        <taxon>Rhabditida</taxon>
        <taxon>Rhabditina</taxon>
        <taxon>Rhabditomorpha</taxon>
        <taxon>Strongyloidea</taxon>
        <taxon>Strongylidae</taxon>
        <taxon>Cylicocyclus</taxon>
    </lineage>
</organism>
<evidence type="ECO:0000313" key="3">
    <source>
        <dbReference type="Proteomes" id="UP001176961"/>
    </source>
</evidence>
<evidence type="ECO:0000259" key="1">
    <source>
        <dbReference type="Pfam" id="PF19040"/>
    </source>
</evidence>
<reference evidence="2" key="1">
    <citation type="submission" date="2023-07" db="EMBL/GenBank/DDBJ databases">
        <authorList>
            <consortium name="CYATHOMIX"/>
        </authorList>
    </citation>
    <scope>NUCLEOTIDE SEQUENCE</scope>
    <source>
        <strain evidence="2">N/A</strain>
    </source>
</reference>